<comment type="caution">
    <text evidence="2">The sequence shown here is derived from an EMBL/GenBank/DDBJ whole genome shotgun (WGS) entry which is preliminary data.</text>
</comment>
<dbReference type="PANTHER" id="PTHR45691:SF1">
    <property type="entry name" value="FH2 DOMAIN-CONTAINING PROTEIN 1-RELATED"/>
    <property type="match status" value="1"/>
</dbReference>
<gene>
    <name evidence="2" type="ORF">JX265_010202</name>
</gene>
<feature type="compositionally biased region" description="Polar residues" evidence="1">
    <location>
        <begin position="451"/>
        <end position="460"/>
    </location>
</feature>
<proteinExistence type="predicted"/>
<dbReference type="EMBL" id="JAFIMR010000033">
    <property type="protein sequence ID" value="KAI1859753.1"/>
    <property type="molecule type" value="Genomic_DNA"/>
</dbReference>
<protein>
    <submittedName>
        <fullName evidence="2">Uncharacterized protein</fullName>
    </submittedName>
</protein>
<feature type="region of interest" description="Disordered" evidence="1">
    <location>
        <begin position="399"/>
        <end position="483"/>
    </location>
</feature>
<evidence type="ECO:0000313" key="2">
    <source>
        <dbReference type="EMBL" id="KAI1859753.1"/>
    </source>
</evidence>
<accession>A0A9P9WEV5</accession>
<feature type="region of interest" description="Disordered" evidence="1">
    <location>
        <begin position="1"/>
        <end position="70"/>
    </location>
</feature>
<feature type="compositionally biased region" description="Polar residues" evidence="1">
    <location>
        <begin position="114"/>
        <end position="124"/>
    </location>
</feature>
<reference evidence="2" key="1">
    <citation type="submission" date="2021-03" db="EMBL/GenBank/DDBJ databases">
        <title>Revisited historic fungal species revealed as producer of novel bioactive compounds through whole genome sequencing and comparative genomics.</title>
        <authorList>
            <person name="Vignolle G.A."/>
            <person name="Hochenegger N."/>
            <person name="Mach R.L."/>
            <person name="Mach-Aigner A.R."/>
            <person name="Javad Rahimi M."/>
            <person name="Salim K.A."/>
            <person name="Chan C.M."/>
            <person name="Lim L.B.L."/>
            <person name="Cai F."/>
            <person name="Druzhinina I.S."/>
            <person name="U'Ren J.M."/>
            <person name="Derntl C."/>
        </authorList>
    </citation>
    <scope>NUCLEOTIDE SEQUENCE</scope>
    <source>
        <strain evidence="2">TUCIM 5799</strain>
    </source>
</reference>
<dbReference type="GO" id="GO:0005884">
    <property type="term" value="C:actin filament"/>
    <property type="evidence" value="ECO:0007669"/>
    <property type="project" value="TreeGrafter"/>
</dbReference>
<feature type="compositionally biased region" description="Polar residues" evidence="1">
    <location>
        <begin position="645"/>
        <end position="664"/>
    </location>
</feature>
<feature type="region of interest" description="Disordered" evidence="1">
    <location>
        <begin position="107"/>
        <end position="131"/>
    </location>
</feature>
<feature type="compositionally biased region" description="Low complexity" evidence="1">
    <location>
        <begin position="412"/>
        <end position="422"/>
    </location>
</feature>
<keyword evidence="3" id="KW-1185">Reference proteome</keyword>
<dbReference type="PANTHER" id="PTHR45691">
    <property type="entry name" value="PROTEIN DIAPHANOUS"/>
    <property type="match status" value="1"/>
</dbReference>
<dbReference type="Proteomes" id="UP000829685">
    <property type="component" value="Unassembled WGS sequence"/>
</dbReference>
<evidence type="ECO:0000313" key="3">
    <source>
        <dbReference type="Proteomes" id="UP000829685"/>
    </source>
</evidence>
<dbReference type="AlphaFoldDB" id="A0A9P9WEV5"/>
<sequence>MATAAAQQSPVPSPTTVHPAQASGEFRGIPNGVNGHGAREGSGVSPLSQPPPPPPPAPMPGPAPPAYLQASPDLAQQPQAPPQHQPQPALLNRQPSMHQGKVAIVEPPGAGAHRTSSFSQSFGSPTRDHQRELPKFNEDVSRLTFAVQQSVPEAVRRVVRDNWEKSLLGTEFHQAFVMNAVIHHANGLIIRRAIRDFGRKMVSESKQELIGHFMAEDLDDVADRILDKASDHFLDKALDRRLATIDARSLINALARAERLGYENDDVVDMRPGPPAGTEPFPPSLMPETQGQGQYHHVNQAPRPMPDVIHRSPIAQNQPQARAQAPPYQSTQPLQCTQCWRKFLSVTPYEYHVKKQLCTKAPPSQAGFPFSCEHCGAGFVTNVGQQYHHANKVCGDHGTAPATPRGMPTAPSPAVESSANSPAAPPPGPSQTPQGPTVSAWRAANYAPSPSAAQTPQYEYTPSSASRGGPPPSTPSGADPYAHLTPQTRERMDEDLRRAEETYAPRFREAEAIQDPNERKLKIEAVQNSFSTKQSIIRKKYGVRLRQRRTRAEIEAERMRMHGRTDTPASKRQRTDDGHGGTPTYISSTQQPPSSIPVAPEPSPSKHLSVAEMNSSGLGGASATAAMTDPTVPGSQQASPPPSQGRSLSSMQRNGYRISTHTPRQSVSVQQSPQPHEVEPVSAGSRSSATVEPPPVPEPSGPTAAPIVVDDDSPSSDSDPDEEIPATVPPNRRAS</sequence>
<organism evidence="2 3">
    <name type="scientific">Neoarthrinium moseri</name>
    <dbReference type="NCBI Taxonomy" id="1658444"/>
    <lineage>
        <taxon>Eukaryota</taxon>
        <taxon>Fungi</taxon>
        <taxon>Dikarya</taxon>
        <taxon>Ascomycota</taxon>
        <taxon>Pezizomycotina</taxon>
        <taxon>Sordariomycetes</taxon>
        <taxon>Xylariomycetidae</taxon>
        <taxon>Amphisphaeriales</taxon>
        <taxon>Apiosporaceae</taxon>
        <taxon>Neoarthrinium</taxon>
    </lineage>
</organism>
<feature type="compositionally biased region" description="Pro residues" evidence="1">
    <location>
        <begin position="48"/>
        <end position="65"/>
    </location>
</feature>
<dbReference type="GO" id="GO:0030041">
    <property type="term" value="P:actin filament polymerization"/>
    <property type="evidence" value="ECO:0007669"/>
    <property type="project" value="TreeGrafter"/>
</dbReference>
<feature type="compositionally biased region" description="Acidic residues" evidence="1">
    <location>
        <begin position="709"/>
        <end position="724"/>
    </location>
</feature>
<evidence type="ECO:0000256" key="1">
    <source>
        <dbReference type="SAM" id="MobiDB-lite"/>
    </source>
</evidence>
<dbReference type="InterPro" id="IPR051412">
    <property type="entry name" value="Formin_Homology_Diaphanous_sf"/>
</dbReference>
<feature type="compositionally biased region" description="Polar residues" evidence="1">
    <location>
        <begin position="1"/>
        <end position="18"/>
    </location>
</feature>
<feature type="compositionally biased region" description="Low complexity" evidence="1">
    <location>
        <begin position="665"/>
        <end position="675"/>
    </location>
</feature>
<feature type="region of interest" description="Disordered" evidence="1">
    <location>
        <begin position="558"/>
        <end position="735"/>
    </location>
</feature>
<dbReference type="Gene3D" id="3.30.160.60">
    <property type="entry name" value="Classic Zinc Finger"/>
    <property type="match status" value="1"/>
</dbReference>
<name>A0A9P9WEV5_9PEZI</name>
<feature type="compositionally biased region" description="Low complexity" evidence="1">
    <location>
        <begin position="582"/>
        <end position="597"/>
    </location>
</feature>